<feature type="transmembrane region" description="Helical" evidence="7">
    <location>
        <begin position="215"/>
        <end position="234"/>
    </location>
</feature>
<gene>
    <name evidence="8" type="ORF">AMSG_01616</name>
</gene>
<dbReference type="Pfam" id="PF08627">
    <property type="entry name" value="CRT-like"/>
    <property type="match status" value="1"/>
</dbReference>
<name>A0A0L0DR63_THETB</name>
<reference evidence="8 9" key="1">
    <citation type="submission" date="2010-05" db="EMBL/GenBank/DDBJ databases">
        <title>The Genome Sequence of Thecamonas trahens ATCC 50062.</title>
        <authorList>
            <consortium name="The Broad Institute Genome Sequencing Platform"/>
            <person name="Russ C."/>
            <person name="Cuomo C."/>
            <person name="Shea T."/>
            <person name="Young S.K."/>
            <person name="Zeng Q."/>
            <person name="Koehrsen M."/>
            <person name="Haas B."/>
            <person name="Borodovsky M."/>
            <person name="Guigo R."/>
            <person name="Alvarado L."/>
            <person name="Berlin A."/>
            <person name="Bochicchio J."/>
            <person name="Borenstein D."/>
            <person name="Chapman S."/>
            <person name="Chen Z."/>
            <person name="Freedman E."/>
            <person name="Gellesch M."/>
            <person name="Goldberg J."/>
            <person name="Griggs A."/>
            <person name="Gujja S."/>
            <person name="Heilman E."/>
            <person name="Heiman D."/>
            <person name="Hepburn T."/>
            <person name="Howarth C."/>
            <person name="Jen D."/>
            <person name="Larson L."/>
            <person name="Mehta T."/>
            <person name="Park D."/>
            <person name="Pearson M."/>
            <person name="Roberts A."/>
            <person name="Saif S."/>
            <person name="Shenoy N."/>
            <person name="Sisk P."/>
            <person name="Stolte C."/>
            <person name="Sykes S."/>
            <person name="Thomson T."/>
            <person name="Walk T."/>
            <person name="White J."/>
            <person name="Yandava C."/>
            <person name="Burger G."/>
            <person name="Gray M.W."/>
            <person name="Holland P.W.H."/>
            <person name="King N."/>
            <person name="Lang F.B.F."/>
            <person name="Roger A.J."/>
            <person name="Ruiz-Trillo I."/>
            <person name="Lander E."/>
            <person name="Nusbaum C."/>
        </authorList>
    </citation>
    <scope>NUCLEOTIDE SEQUENCE [LARGE SCALE GENOMIC DNA]</scope>
    <source>
        <strain evidence="8 9">ATCC 50062</strain>
    </source>
</reference>
<keyword evidence="3" id="KW-0813">Transport</keyword>
<evidence type="ECO:0000313" key="8">
    <source>
        <dbReference type="EMBL" id="KNC54765.1"/>
    </source>
</evidence>
<feature type="transmembrane region" description="Helical" evidence="7">
    <location>
        <begin position="369"/>
        <end position="389"/>
    </location>
</feature>
<organism evidence="8 9">
    <name type="scientific">Thecamonas trahens ATCC 50062</name>
    <dbReference type="NCBI Taxonomy" id="461836"/>
    <lineage>
        <taxon>Eukaryota</taxon>
        <taxon>Apusozoa</taxon>
        <taxon>Apusomonadida</taxon>
        <taxon>Apusomonadidae</taxon>
        <taxon>Thecamonas</taxon>
    </lineage>
</organism>
<keyword evidence="6 7" id="KW-0472">Membrane</keyword>
<feature type="transmembrane region" description="Helical" evidence="7">
    <location>
        <begin position="254"/>
        <end position="277"/>
    </location>
</feature>
<dbReference type="GO" id="GO:0016020">
    <property type="term" value="C:membrane"/>
    <property type="evidence" value="ECO:0007669"/>
    <property type="project" value="UniProtKB-SubCell"/>
</dbReference>
<comment type="subcellular location">
    <subcellularLocation>
        <location evidence="1">Membrane</location>
        <topology evidence="1">Multi-pass membrane protein</topology>
    </subcellularLocation>
</comment>
<feature type="transmembrane region" description="Helical" evidence="7">
    <location>
        <begin position="83"/>
        <end position="102"/>
    </location>
</feature>
<evidence type="ECO:0000256" key="2">
    <source>
        <dbReference type="ARBA" id="ARBA00006690"/>
    </source>
</evidence>
<dbReference type="PANTHER" id="PTHR31326">
    <property type="entry name" value="PROTEIN CLT2, CHLOROPLASTIC"/>
    <property type="match status" value="1"/>
</dbReference>
<sequence>MTKSVLNEGRLGNKSVNATAVAVPVEPSAPKFPSLETRLGTISPTVLAVICVIGAVLGGVTQNVALPLWLVALDDSSAGANPYFVLTFASAAYVVIFGLVVAYLKLFTNALGEVEARFPHKFLALIGACDALNGILVVFASPPQRTAPFLQALLGNAIIPFTFAGSYLLLHRKTTWKHVACAALCVLGLLIALTPTIFNLDDVAERYSSSSSARYVWPMVFMVGFLPAALMNIYEEKVLKTIGASASSMGRLNLYFMLFWTSLYQLLTAGLAFWAAFIPGFGVSTAKAFPNSMWVNLQCTFGGAGCSWAPFFAVVFIGGYVASYVFGGFLFRYASANYNVVASSLVTPLGALFWTFFRSTPFGWDMQVNYTTWLSLSALPVLLAGIMWYHRLEAEDEASDGAVDIDALDLDHGEVRTMRAGAHDYITI</sequence>
<keyword evidence="5 7" id="KW-1133">Transmembrane helix</keyword>
<dbReference type="EMBL" id="GL349438">
    <property type="protein sequence ID" value="KNC54765.1"/>
    <property type="molecule type" value="Genomic_DNA"/>
</dbReference>
<dbReference type="OrthoDB" id="264057at2759"/>
<evidence type="ECO:0000256" key="6">
    <source>
        <dbReference type="ARBA" id="ARBA00023136"/>
    </source>
</evidence>
<dbReference type="AlphaFoldDB" id="A0A0L0DR63"/>
<evidence type="ECO:0000256" key="1">
    <source>
        <dbReference type="ARBA" id="ARBA00004141"/>
    </source>
</evidence>
<evidence type="ECO:0000256" key="3">
    <source>
        <dbReference type="ARBA" id="ARBA00022448"/>
    </source>
</evidence>
<feature type="transmembrane region" description="Helical" evidence="7">
    <location>
        <begin position="179"/>
        <end position="200"/>
    </location>
</feature>
<feature type="transmembrane region" description="Helical" evidence="7">
    <location>
        <begin position="311"/>
        <end position="331"/>
    </location>
</feature>
<protein>
    <submittedName>
        <fullName evidence="8">Uncharacterized protein</fullName>
    </submittedName>
</protein>
<accession>A0A0L0DR63</accession>
<dbReference type="RefSeq" id="XP_013761665.1">
    <property type="nucleotide sequence ID" value="XM_013906211.1"/>
</dbReference>
<dbReference type="PANTHER" id="PTHR31326:SF1">
    <property type="entry name" value="PROTEIN CLT2, CHLOROPLASTIC"/>
    <property type="match status" value="1"/>
</dbReference>
<evidence type="ECO:0000256" key="4">
    <source>
        <dbReference type="ARBA" id="ARBA00022692"/>
    </source>
</evidence>
<feature type="transmembrane region" description="Helical" evidence="7">
    <location>
        <begin position="148"/>
        <end position="170"/>
    </location>
</feature>
<evidence type="ECO:0000256" key="5">
    <source>
        <dbReference type="ARBA" id="ARBA00022989"/>
    </source>
</evidence>
<dbReference type="eggNOG" id="ENOG502RB7Q">
    <property type="taxonomic scope" value="Eukaryota"/>
</dbReference>
<dbReference type="Proteomes" id="UP000054408">
    <property type="component" value="Unassembled WGS sequence"/>
</dbReference>
<dbReference type="GeneID" id="25561361"/>
<keyword evidence="4 7" id="KW-0812">Transmembrane</keyword>
<keyword evidence="9" id="KW-1185">Reference proteome</keyword>
<dbReference type="OMA" id="AVWTFVY"/>
<feature type="transmembrane region" description="Helical" evidence="7">
    <location>
        <begin position="122"/>
        <end position="142"/>
    </location>
</feature>
<evidence type="ECO:0000256" key="7">
    <source>
        <dbReference type="SAM" id="Phobius"/>
    </source>
</evidence>
<feature type="transmembrane region" description="Helical" evidence="7">
    <location>
        <begin position="46"/>
        <end position="71"/>
    </location>
</feature>
<evidence type="ECO:0000313" key="9">
    <source>
        <dbReference type="Proteomes" id="UP000054408"/>
    </source>
</evidence>
<feature type="transmembrane region" description="Helical" evidence="7">
    <location>
        <begin position="338"/>
        <end position="357"/>
    </location>
</feature>
<comment type="similarity">
    <text evidence="2">Belongs to the CRT-like transporter family.</text>
</comment>
<proteinExistence type="inferred from homology"/>
<dbReference type="InterPro" id="IPR013936">
    <property type="entry name" value="CRT-like"/>
</dbReference>